<reference evidence="1" key="2">
    <citation type="journal article" date="2023" name="Science">
        <title>Genomic signatures of disease resistance in endangered staghorn corals.</title>
        <authorList>
            <person name="Vollmer S.V."/>
            <person name="Selwyn J.D."/>
            <person name="Despard B.A."/>
            <person name="Roesel C.L."/>
        </authorList>
    </citation>
    <scope>NUCLEOTIDE SEQUENCE</scope>
    <source>
        <strain evidence="1">K2</strain>
    </source>
</reference>
<feature type="non-terminal residue" evidence="1">
    <location>
        <position position="1"/>
    </location>
</feature>
<accession>A0AAD9QII8</accession>
<sequence>FVPHIDQLFDKEVLIGKGWTTNESLRPLAYILANVVHHVHTHVLLPHLSVAVHMFSKNVHDDLVLVSIQTMSCKLTNERTSSSTTA</sequence>
<keyword evidence="2" id="KW-1185">Reference proteome</keyword>
<reference evidence="1" key="1">
    <citation type="journal article" date="2023" name="G3 (Bethesda)">
        <title>Whole genome assembly and annotation of the endangered Caribbean coral Acropora cervicornis.</title>
        <authorList>
            <person name="Selwyn J.D."/>
            <person name="Vollmer S.V."/>
        </authorList>
    </citation>
    <scope>NUCLEOTIDE SEQUENCE</scope>
    <source>
        <strain evidence="1">K2</strain>
    </source>
</reference>
<organism evidence="1 2">
    <name type="scientific">Acropora cervicornis</name>
    <name type="common">Staghorn coral</name>
    <dbReference type="NCBI Taxonomy" id="6130"/>
    <lineage>
        <taxon>Eukaryota</taxon>
        <taxon>Metazoa</taxon>
        <taxon>Cnidaria</taxon>
        <taxon>Anthozoa</taxon>
        <taxon>Hexacorallia</taxon>
        <taxon>Scleractinia</taxon>
        <taxon>Astrocoeniina</taxon>
        <taxon>Acroporidae</taxon>
        <taxon>Acropora</taxon>
    </lineage>
</organism>
<proteinExistence type="predicted"/>
<dbReference type="Pfam" id="PF20175">
    <property type="entry name" value="Tra1_central"/>
    <property type="match status" value="1"/>
</dbReference>
<dbReference type="InterPro" id="IPR046807">
    <property type="entry name" value="Tra1_central"/>
</dbReference>
<dbReference type="Proteomes" id="UP001249851">
    <property type="component" value="Unassembled WGS sequence"/>
</dbReference>
<evidence type="ECO:0000313" key="1">
    <source>
        <dbReference type="EMBL" id="KAK2561973.1"/>
    </source>
</evidence>
<protein>
    <submittedName>
        <fullName evidence="1">Transformation/transcription domain-associated protein</fullName>
    </submittedName>
</protein>
<dbReference type="AlphaFoldDB" id="A0AAD9QII8"/>
<evidence type="ECO:0000313" key="2">
    <source>
        <dbReference type="Proteomes" id="UP001249851"/>
    </source>
</evidence>
<dbReference type="EMBL" id="JARQWQ010000031">
    <property type="protein sequence ID" value="KAK2561973.1"/>
    <property type="molecule type" value="Genomic_DNA"/>
</dbReference>
<gene>
    <name evidence="1" type="ORF">P5673_015400</name>
</gene>
<comment type="caution">
    <text evidence="1">The sequence shown here is derived from an EMBL/GenBank/DDBJ whole genome shotgun (WGS) entry which is preliminary data.</text>
</comment>
<name>A0AAD9QII8_ACRCE</name>